<dbReference type="EMBL" id="PVNK01000204">
    <property type="protein sequence ID" value="PRP92815.1"/>
    <property type="molecule type" value="Genomic_DNA"/>
</dbReference>
<dbReference type="Proteomes" id="UP000237968">
    <property type="component" value="Unassembled WGS sequence"/>
</dbReference>
<feature type="region of interest" description="Disordered" evidence="1">
    <location>
        <begin position="231"/>
        <end position="261"/>
    </location>
</feature>
<dbReference type="SUPFAM" id="SSF63829">
    <property type="entry name" value="Calcium-dependent phosphotriesterase"/>
    <property type="match status" value="1"/>
</dbReference>
<dbReference type="RefSeq" id="WP_106393981.1">
    <property type="nucleotide sequence ID" value="NZ_PVNK01000204.1"/>
</dbReference>
<protein>
    <recommendedName>
        <fullName evidence="4">NHL repeat protein</fullName>
    </recommendedName>
</protein>
<accession>A0A2S9XIW3</accession>
<sequence>MGARSQHAARALGSLVLSLISACTDPGGALDTDSEASTSTDSDDTTGGVTYDCANLPGPWIRQLDGPIAAADVAFDDQGNLVGSNTQDLFKTSSADGQPALWVPGAAGRAAVRQLSDGRIAVVQEMFFRVLVFSPDGSSAVLASNLVYPFGLVEDLDGNIYIGDETRIVRVDAESGETEVWLDAPGFVSRWVSFDRDYDALFVGGRSEVIYRVPLGPGGEAGEPIEWGTLPLFGDPGPAPPPNQGGGAGTKTDGEGPDESNERLALVDGLGVDACGNLYVAEFHSRGLYKIPAGGGAGELFVGWEPFRYGHGLQWGSGIGDWSATSLYLPQPYNEFNVIEVEVGVPQKQQP</sequence>
<reference evidence="2 3" key="1">
    <citation type="submission" date="2018-03" db="EMBL/GenBank/DDBJ databases">
        <title>Draft Genome Sequences of the Obligatory Marine Myxobacteria Enhygromyxa salina SWB005.</title>
        <authorList>
            <person name="Poehlein A."/>
            <person name="Moghaddam J.A."/>
            <person name="Harms H."/>
            <person name="Alanjari M."/>
            <person name="Koenig G.M."/>
            <person name="Daniel R."/>
            <person name="Schaeberle T.F."/>
        </authorList>
    </citation>
    <scope>NUCLEOTIDE SEQUENCE [LARGE SCALE GENOMIC DNA]</scope>
    <source>
        <strain evidence="2 3">SWB005</strain>
    </source>
</reference>
<organism evidence="2 3">
    <name type="scientific">Enhygromyxa salina</name>
    <dbReference type="NCBI Taxonomy" id="215803"/>
    <lineage>
        <taxon>Bacteria</taxon>
        <taxon>Pseudomonadati</taxon>
        <taxon>Myxococcota</taxon>
        <taxon>Polyangia</taxon>
        <taxon>Nannocystales</taxon>
        <taxon>Nannocystaceae</taxon>
        <taxon>Enhygromyxa</taxon>
    </lineage>
</organism>
<dbReference type="OrthoDB" id="5520189at2"/>
<evidence type="ECO:0000256" key="1">
    <source>
        <dbReference type="SAM" id="MobiDB-lite"/>
    </source>
</evidence>
<evidence type="ECO:0008006" key="4">
    <source>
        <dbReference type="Google" id="ProtNLM"/>
    </source>
</evidence>
<dbReference type="AlphaFoldDB" id="A0A2S9XIW3"/>
<dbReference type="InterPro" id="IPR011042">
    <property type="entry name" value="6-blade_b-propeller_TolB-like"/>
</dbReference>
<dbReference type="PROSITE" id="PS51257">
    <property type="entry name" value="PROKAR_LIPOPROTEIN"/>
    <property type="match status" value="1"/>
</dbReference>
<name>A0A2S9XIW3_9BACT</name>
<dbReference type="Gene3D" id="2.120.10.30">
    <property type="entry name" value="TolB, C-terminal domain"/>
    <property type="match status" value="1"/>
</dbReference>
<evidence type="ECO:0000313" key="2">
    <source>
        <dbReference type="EMBL" id="PRP92815.1"/>
    </source>
</evidence>
<gene>
    <name evidence="2" type="ORF">ENSA5_47280</name>
</gene>
<keyword evidence="3" id="KW-1185">Reference proteome</keyword>
<proteinExistence type="predicted"/>
<comment type="caution">
    <text evidence="2">The sequence shown here is derived from an EMBL/GenBank/DDBJ whole genome shotgun (WGS) entry which is preliminary data.</text>
</comment>
<evidence type="ECO:0000313" key="3">
    <source>
        <dbReference type="Proteomes" id="UP000237968"/>
    </source>
</evidence>
<feature type="region of interest" description="Disordered" evidence="1">
    <location>
        <begin position="28"/>
        <end position="49"/>
    </location>
</feature>